<name>A0A7J7I3R8_CAMSI</name>
<dbReference type="AlphaFoldDB" id="A0A7J7I3R8"/>
<dbReference type="Proteomes" id="UP000593564">
    <property type="component" value="Unassembled WGS sequence"/>
</dbReference>
<sequence length="58" mass="6660">MCISSDFPQMCKDIRMHMELPMDHNWIPVAAAAPVVVESSHCCINCIHHHHAHHFCCH</sequence>
<accession>A0A7J7I3R8</accession>
<reference evidence="1 2" key="2">
    <citation type="submission" date="2020-07" db="EMBL/GenBank/DDBJ databases">
        <title>Genome assembly of wild tea tree DASZ reveals pedigree and selection history of tea varieties.</title>
        <authorList>
            <person name="Zhang W."/>
        </authorList>
    </citation>
    <scope>NUCLEOTIDE SEQUENCE [LARGE SCALE GENOMIC DNA]</scope>
    <source>
        <strain evidence="2">cv. G240</strain>
        <tissue evidence="1">Leaf</tissue>
    </source>
</reference>
<gene>
    <name evidence="1" type="ORF">HYC85_000778</name>
</gene>
<evidence type="ECO:0000313" key="2">
    <source>
        <dbReference type="Proteomes" id="UP000593564"/>
    </source>
</evidence>
<comment type="caution">
    <text evidence="1">The sequence shown here is derived from an EMBL/GenBank/DDBJ whole genome shotgun (WGS) entry which is preliminary data.</text>
</comment>
<dbReference type="EMBL" id="JACBKZ010000001">
    <property type="protein sequence ID" value="KAF5959569.1"/>
    <property type="molecule type" value="Genomic_DNA"/>
</dbReference>
<protein>
    <submittedName>
        <fullName evidence="1">Uncharacterized protein</fullName>
    </submittedName>
</protein>
<evidence type="ECO:0000313" key="1">
    <source>
        <dbReference type="EMBL" id="KAF5959569.1"/>
    </source>
</evidence>
<keyword evidence="2" id="KW-1185">Reference proteome</keyword>
<organism evidence="1 2">
    <name type="scientific">Camellia sinensis</name>
    <name type="common">Tea plant</name>
    <name type="synonym">Thea sinensis</name>
    <dbReference type="NCBI Taxonomy" id="4442"/>
    <lineage>
        <taxon>Eukaryota</taxon>
        <taxon>Viridiplantae</taxon>
        <taxon>Streptophyta</taxon>
        <taxon>Embryophyta</taxon>
        <taxon>Tracheophyta</taxon>
        <taxon>Spermatophyta</taxon>
        <taxon>Magnoliopsida</taxon>
        <taxon>eudicotyledons</taxon>
        <taxon>Gunneridae</taxon>
        <taxon>Pentapetalae</taxon>
        <taxon>asterids</taxon>
        <taxon>Ericales</taxon>
        <taxon>Theaceae</taxon>
        <taxon>Camellia</taxon>
    </lineage>
</organism>
<reference evidence="2" key="1">
    <citation type="journal article" date="2020" name="Nat. Commun.">
        <title>Genome assembly of wild tea tree DASZ reveals pedigree and selection history of tea varieties.</title>
        <authorList>
            <person name="Zhang W."/>
            <person name="Zhang Y."/>
            <person name="Qiu H."/>
            <person name="Guo Y."/>
            <person name="Wan H."/>
            <person name="Zhang X."/>
            <person name="Scossa F."/>
            <person name="Alseekh S."/>
            <person name="Zhang Q."/>
            <person name="Wang P."/>
            <person name="Xu L."/>
            <person name="Schmidt M.H."/>
            <person name="Jia X."/>
            <person name="Li D."/>
            <person name="Zhu A."/>
            <person name="Guo F."/>
            <person name="Chen W."/>
            <person name="Ni D."/>
            <person name="Usadel B."/>
            <person name="Fernie A.R."/>
            <person name="Wen W."/>
        </authorList>
    </citation>
    <scope>NUCLEOTIDE SEQUENCE [LARGE SCALE GENOMIC DNA]</scope>
    <source>
        <strain evidence="2">cv. G240</strain>
    </source>
</reference>
<proteinExistence type="predicted"/>